<organism evidence="5 6">
    <name type="scientific">Kitasatospora kifunensis</name>
    <name type="common">Streptomyces kifunensis</name>
    <dbReference type="NCBI Taxonomy" id="58351"/>
    <lineage>
        <taxon>Bacteria</taxon>
        <taxon>Bacillati</taxon>
        <taxon>Actinomycetota</taxon>
        <taxon>Actinomycetes</taxon>
        <taxon>Kitasatosporales</taxon>
        <taxon>Streptomycetaceae</taxon>
        <taxon>Kitasatospora</taxon>
    </lineage>
</organism>
<dbReference type="EMBL" id="JACHJV010000001">
    <property type="protein sequence ID" value="MBB4922538.1"/>
    <property type="molecule type" value="Genomic_DNA"/>
</dbReference>
<keyword evidence="6" id="KW-1185">Reference proteome</keyword>
<name>A0A7W7QZT2_KITKI</name>
<dbReference type="Pfam" id="PF13649">
    <property type="entry name" value="Methyltransf_25"/>
    <property type="match status" value="1"/>
</dbReference>
<dbReference type="PANTHER" id="PTHR43464:SF19">
    <property type="entry name" value="UBIQUINONE BIOSYNTHESIS O-METHYLTRANSFERASE, MITOCHONDRIAL"/>
    <property type="match status" value="1"/>
</dbReference>
<dbReference type="SUPFAM" id="SSF53335">
    <property type="entry name" value="S-adenosyl-L-methionine-dependent methyltransferases"/>
    <property type="match status" value="1"/>
</dbReference>
<keyword evidence="3" id="KW-0949">S-adenosyl-L-methionine</keyword>
<gene>
    <name evidence="5" type="ORF">FHR34_001531</name>
</gene>
<protein>
    <submittedName>
        <fullName evidence="5">SAM-dependent methyltransferase</fullName>
    </submittedName>
</protein>
<evidence type="ECO:0000256" key="3">
    <source>
        <dbReference type="ARBA" id="ARBA00022691"/>
    </source>
</evidence>
<dbReference type="CDD" id="cd02440">
    <property type="entry name" value="AdoMet_MTases"/>
    <property type="match status" value="1"/>
</dbReference>
<evidence type="ECO:0000259" key="4">
    <source>
        <dbReference type="Pfam" id="PF13649"/>
    </source>
</evidence>
<dbReference type="GO" id="GO:0032259">
    <property type="term" value="P:methylation"/>
    <property type="evidence" value="ECO:0007669"/>
    <property type="project" value="UniProtKB-KW"/>
</dbReference>
<comment type="caution">
    <text evidence="5">The sequence shown here is derived from an EMBL/GenBank/DDBJ whole genome shotgun (WGS) entry which is preliminary data.</text>
</comment>
<keyword evidence="1 5" id="KW-0489">Methyltransferase</keyword>
<evidence type="ECO:0000256" key="2">
    <source>
        <dbReference type="ARBA" id="ARBA00022679"/>
    </source>
</evidence>
<dbReference type="RefSeq" id="WP_312897158.1">
    <property type="nucleotide sequence ID" value="NZ_JACHJV010000001.1"/>
</dbReference>
<evidence type="ECO:0000313" key="6">
    <source>
        <dbReference type="Proteomes" id="UP000540506"/>
    </source>
</evidence>
<dbReference type="Proteomes" id="UP000540506">
    <property type="component" value="Unassembled WGS sequence"/>
</dbReference>
<dbReference type="InterPro" id="IPR041698">
    <property type="entry name" value="Methyltransf_25"/>
</dbReference>
<keyword evidence="2 5" id="KW-0808">Transferase</keyword>
<accession>A0A7W7QZT2</accession>
<dbReference type="InterPro" id="IPR029063">
    <property type="entry name" value="SAM-dependent_MTases_sf"/>
</dbReference>
<sequence>MRTIDDEQTARWNGPAGQAWVEAQAVLDEMFRPFEDLLVEGVSTERGGRLLDVGCGTGSTTVAAAQRLGAQGSCVGIDISDPMIAAARARAEREGVPARFVLANAQDHAFEPTAFDTIISRFGVMFFGDPVAAFTNLRRAATHDAEVRFVAWRSAAENPFMTTAERAAAPFLPNLPARLPDAPGQFGFADASRVRRILAESGWTGIDIRAVDAVCTLPESELVRYFTLFGPLGLILREADEQTRAHVIETVRAAFEVYVQGAEVRYAAACWLVTARA</sequence>
<feature type="domain" description="Methyltransferase" evidence="4">
    <location>
        <begin position="51"/>
        <end position="140"/>
    </location>
</feature>
<evidence type="ECO:0000256" key="1">
    <source>
        <dbReference type="ARBA" id="ARBA00022603"/>
    </source>
</evidence>
<dbReference type="GO" id="GO:0008168">
    <property type="term" value="F:methyltransferase activity"/>
    <property type="evidence" value="ECO:0007669"/>
    <property type="project" value="UniProtKB-KW"/>
</dbReference>
<dbReference type="Gene3D" id="3.40.50.150">
    <property type="entry name" value="Vaccinia Virus protein VP39"/>
    <property type="match status" value="1"/>
</dbReference>
<evidence type="ECO:0000313" key="5">
    <source>
        <dbReference type="EMBL" id="MBB4922538.1"/>
    </source>
</evidence>
<dbReference type="PANTHER" id="PTHR43464">
    <property type="entry name" value="METHYLTRANSFERASE"/>
    <property type="match status" value="1"/>
</dbReference>
<reference evidence="5 6" key="1">
    <citation type="submission" date="2020-08" db="EMBL/GenBank/DDBJ databases">
        <title>Sequencing the genomes of 1000 actinobacteria strains.</title>
        <authorList>
            <person name="Klenk H.-P."/>
        </authorList>
    </citation>
    <scope>NUCLEOTIDE SEQUENCE [LARGE SCALE GENOMIC DNA]</scope>
    <source>
        <strain evidence="5 6">DSM 41654</strain>
    </source>
</reference>
<proteinExistence type="predicted"/>
<dbReference type="AlphaFoldDB" id="A0A7W7QZT2"/>